<name>A0ABW7LIZ9_9RHOB</name>
<comment type="caution">
    <text evidence="2">The sequence shown here is derived from an EMBL/GenBank/DDBJ whole genome shotgun (WGS) entry which is preliminary data.</text>
</comment>
<gene>
    <name evidence="2" type="ORF">ACHFJ0_05930</name>
</gene>
<evidence type="ECO:0000256" key="1">
    <source>
        <dbReference type="SAM" id="MobiDB-lite"/>
    </source>
</evidence>
<proteinExistence type="predicted"/>
<sequence>MKSVRVPDRPGIADLGPGPLQHLYRILATVGEASVWAGKPEWASTIVNIVVLFPKAAGHGHSAGKQSLGSFSDPLHSMAQT</sequence>
<feature type="region of interest" description="Disordered" evidence="1">
    <location>
        <begin position="60"/>
        <end position="81"/>
    </location>
</feature>
<dbReference type="EMBL" id="JBIMPR010000004">
    <property type="protein sequence ID" value="MFH5773774.1"/>
    <property type="molecule type" value="Genomic_DNA"/>
</dbReference>
<organism evidence="2 3">
    <name type="scientific">Paracoccus broussonetiae subsp. drimophilus</name>
    <dbReference type="NCBI Taxonomy" id="3373869"/>
    <lineage>
        <taxon>Bacteria</taxon>
        <taxon>Pseudomonadati</taxon>
        <taxon>Pseudomonadota</taxon>
        <taxon>Alphaproteobacteria</taxon>
        <taxon>Rhodobacterales</taxon>
        <taxon>Paracoccaceae</taxon>
        <taxon>Paracoccus</taxon>
        <taxon>Paracoccus broussonetiae</taxon>
    </lineage>
</organism>
<dbReference type="Proteomes" id="UP001609376">
    <property type="component" value="Unassembled WGS sequence"/>
</dbReference>
<accession>A0ABW7LIZ9</accession>
<reference evidence="2 3" key="1">
    <citation type="submission" date="2024-10" db="EMBL/GenBank/DDBJ databases">
        <title>Paracoccus drimophilus sp. nov., a novel bacterium from corn roots in Hunan.</title>
        <authorList>
            <person name="Li X."/>
        </authorList>
    </citation>
    <scope>NUCLEOTIDE SEQUENCE [LARGE SCALE GENOMIC DNA]</scope>
    <source>
        <strain evidence="2 3">NGMCC 1.201697</strain>
    </source>
</reference>
<dbReference type="RefSeq" id="WP_395132653.1">
    <property type="nucleotide sequence ID" value="NZ_JBIMPR010000004.1"/>
</dbReference>
<evidence type="ECO:0000313" key="3">
    <source>
        <dbReference type="Proteomes" id="UP001609376"/>
    </source>
</evidence>
<keyword evidence="3" id="KW-1185">Reference proteome</keyword>
<evidence type="ECO:0000313" key="2">
    <source>
        <dbReference type="EMBL" id="MFH5773774.1"/>
    </source>
</evidence>
<protein>
    <submittedName>
        <fullName evidence="2">Uncharacterized protein</fullName>
    </submittedName>
</protein>